<dbReference type="RefSeq" id="WP_113893692.1">
    <property type="nucleotide sequence ID" value="NZ_QNRK01000055.1"/>
</dbReference>
<dbReference type="AlphaFoldDB" id="A0A366EI65"/>
<accession>A0A366EI65</accession>
<keyword evidence="3" id="KW-1185">Reference proteome</keyword>
<proteinExistence type="predicted"/>
<dbReference type="OrthoDB" id="9806868at2"/>
<organism evidence="2 3">
    <name type="scientific">Roseiarcus fermentans</name>
    <dbReference type="NCBI Taxonomy" id="1473586"/>
    <lineage>
        <taxon>Bacteria</taxon>
        <taxon>Pseudomonadati</taxon>
        <taxon>Pseudomonadota</taxon>
        <taxon>Alphaproteobacteria</taxon>
        <taxon>Hyphomicrobiales</taxon>
        <taxon>Roseiarcaceae</taxon>
        <taxon>Roseiarcus</taxon>
    </lineage>
</organism>
<gene>
    <name evidence="2" type="ORF">DFR50_15516</name>
</gene>
<sequence length="133" mass="14468">MSTTPRPPQIIPYLFYRDVSAALVFLTRAFGFEEDMRHGTASGGLHAQASLQGQVVMMGQGGGGYSVKSPLDAGAATMGVFVYIDDVDRHYQVAKAAGAEIVEPPKDVEYGRTYWANDPEGHPWFFTTPPKAE</sequence>
<protein>
    <submittedName>
        <fullName evidence="2">Putative glyoxalase superfamily protein PhnB</fullName>
    </submittedName>
</protein>
<dbReference type="Gene3D" id="3.30.720.110">
    <property type="match status" value="1"/>
</dbReference>
<dbReference type="InterPro" id="IPR004360">
    <property type="entry name" value="Glyas_Fos-R_dOase_dom"/>
</dbReference>
<dbReference type="PANTHER" id="PTHR34109">
    <property type="entry name" value="BNAUNNG04460D PROTEIN-RELATED"/>
    <property type="match status" value="1"/>
</dbReference>
<dbReference type="Proteomes" id="UP000253529">
    <property type="component" value="Unassembled WGS sequence"/>
</dbReference>
<dbReference type="PANTHER" id="PTHR34109:SF1">
    <property type="entry name" value="VOC DOMAIN-CONTAINING PROTEIN"/>
    <property type="match status" value="1"/>
</dbReference>
<dbReference type="SUPFAM" id="SSF54593">
    <property type="entry name" value="Glyoxalase/Bleomycin resistance protein/Dihydroxybiphenyl dioxygenase"/>
    <property type="match status" value="1"/>
</dbReference>
<dbReference type="EMBL" id="QNRK01000055">
    <property type="protein sequence ID" value="RBP02111.1"/>
    <property type="molecule type" value="Genomic_DNA"/>
</dbReference>
<feature type="domain" description="VOC" evidence="1">
    <location>
        <begin position="6"/>
        <end position="129"/>
    </location>
</feature>
<name>A0A366EI65_9HYPH</name>
<evidence type="ECO:0000313" key="2">
    <source>
        <dbReference type="EMBL" id="RBP02111.1"/>
    </source>
</evidence>
<dbReference type="PROSITE" id="PS51819">
    <property type="entry name" value="VOC"/>
    <property type="match status" value="1"/>
</dbReference>
<evidence type="ECO:0000259" key="1">
    <source>
        <dbReference type="PROSITE" id="PS51819"/>
    </source>
</evidence>
<reference evidence="2 3" key="1">
    <citation type="submission" date="2018-06" db="EMBL/GenBank/DDBJ databases">
        <title>Genomic Encyclopedia of Type Strains, Phase IV (KMG-IV): sequencing the most valuable type-strain genomes for metagenomic binning, comparative biology and taxonomic classification.</title>
        <authorList>
            <person name="Goeker M."/>
        </authorList>
    </citation>
    <scope>NUCLEOTIDE SEQUENCE [LARGE SCALE GENOMIC DNA]</scope>
    <source>
        <strain evidence="2 3">DSM 24875</strain>
    </source>
</reference>
<dbReference type="InterPro" id="IPR037523">
    <property type="entry name" value="VOC_core"/>
</dbReference>
<dbReference type="Gene3D" id="3.30.720.120">
    <property type="match status" value="1"/>
</dbReference>
<dbReference type="InterPro" id="IPR029068">
    <property type="entry name" value="Glyas_Bleomycin-R_OHBP_Dase"/>
</dbReference>
<evidence type="ECO:0000313" key="3">
    <source>
        <dbReference type="Proteomes" id="UP000253529"/>
    </source>
</evidence>
<comment type="caution">
    <text evidence="2">The sequence shown here is derived from an EMBL/GenBank/DDBJ whole genome shotgun (WGS) entry which is preliminary data.</text>
</comment>
<dbReference type="Pfam" id="PF00903">
    <property type="entry name" value="Glyoxalase"/>
    <property type="match status" value="1"/>
</dbReference>